<sequence length="463" mass="52117">MSSLTQEAFEEFTELSISISRYPNSRLLFFLVINFRADHVEIVPSDEYQEFGLRKSSCPDFFLIIWGFIHDWENGFYQKLGEGTNMSIDSLQTSNAGGSVSMSVENSSVGSNDSLTHILSHPGLKPVNRHNYSVSVGQSVIRPGKVGHALNDDALAHALMDNRYPTEGLPNYDDWTIDLRKLNMGPAFAQGAFGKLYRGTYNGGDVAIKILERPENSPEKAQVMEQQFQQEVMMLATLKHPNIVRFIGACRKPMVWCIVTEYAKGGSVRQFLTRRQNRAVPLKLAVQQALDVARGMAYVHGLGFIHRDLKSDNLLIAGDKSIKIADFGVARIEVQTEGMTPETGTYRWMAPEMIQHRPYTQKVDVYSFGIVLWELITGLLPFQNMTAVQAAFAVVNKGVRPVIPNDCLPVLREIMMRCWDTNPEVRPPFNDIVKMLEIAEADVLTTVRKARFRCCMTQPMTID</sequence>
<gene>
    <name evidence="2" type="ORF">V6N12_039328</name>
</gene>
<organism evidence="2 3">
    <name type="scientific">Hibiscus sabdariffa</name>
    <name type="common">roselle</name>
    <dbReference type="NCBI Taxonomy" id="183260"/>
    <lineage>
        <taxon>Eukaryota</taxon>
        <taxon>Viridiplantae</taxon>
        <taxon>Streptophyta</taxon>
        <taxon>Embryophyta</taxon>
        <taxon>Tracheophyta</taxon>
        <taxon>Spermatophyta</taxon>
        <taxon>Magnoliopsida</taxon>
        <taxon>eudicotyledons</taxon>
        <taxon>Gunneridae</taxon>
        <taxon>Pentapetalae</taxon>
        <taxon>rosids</taxon>
        <taxon>malvids</taxon>
        <taxon>Malvales</taxon>
        <taxon>Malvaceae</taxon>
        <taxon>Malvoideae</taxon>
        <taxon>Hibiscus</taxon>
    </lineage>
</organism>
<reference evidence="2 3" key="1">
    <citation type="journal article" date="2024" name="G3 (Bethesda)">
        <title>Genome assembly of Hibiscus sabdariffa L. provides insights into metabolisms of medicinal natural products.</title>
        <authorList>
            <person name="Kim T."/>
        </authorList>
    </citation>
    <scope>NUCLEOTIDE SEQUENCE [LARGE SCALE GENOMIC DNA]</scope>
    <source>
        <strain evidence="2">TK-2024</strain>
        <tissue evidence="2">Old leaves</tissue>
    </source>
</reference>
<accession>A0ABR2E1L8</accession>
<dbReference type="PANTHER" id="PTHR23257:SF965">
    <property type="entry name" value="SERINE_THREONINE-PROTEIN KINASE HT1-LIKE"/>
    <property type="match status" value="1"/>
</dbReference>
<evidence type="ECO:0000313" key="2">
    <source>
        <dbReference type="EMBL" id="KAK8550629.1"/>
    </source>
</evidence>
<comment type="caution">
    <text evidence="2">The sequence shown here is derived from an EMBL/GenBank/DDBJ whole genome shotgun (WGS) entry which is preliminary data.</text>
</comment>
<protein>
    <recommendedName>
        <fullName evidence="1">Protein kinase domain-containing protein</fullName>
    </recommendedName>
</protein>
<evidence type="ECO:0000313" key="3">
    <source>
        <dbReference type="Proteomes" id="UP001472677"/>
    </source>
</evidence>
<dbReference type="Gene3D" id="3.30.200.20">
    <property type="entry name" value="Phosphorylase Kinase, domain 1"/>
    <property type="match status" value="1"/>
</dbReference>
<proteinExistence type="predicted"/>
<feature type="domain" description="Protein kinase" evidence="1">
    <location>
        <begin position="182"/>
        <end position="438"/>
    </location>
</feature>
<dbReference type="PANTHER" id="PTHR23257">
    <property type="entry name" value="SERINE-THREONINE PROTEIN KINASE"/>
    <property type="match status" value="1"/>
</dbReference>
<name>A0ABR2E1L8_9ROSI</name>
<dbReference type="InterPro" id="IPR000719">
    <property type="entry name" value="Prot_kinase_dom"/>
</dbReference>
<dbReference type="SMART" id="SM00220">
    <property type="entry name" value="S_TKc"/>
    <property type="match status" value="1"/>
</dbReference>
<dbReference type="Pfam" id="PF07714">
    <property type="entry name" value="PK_Tyr_Ser-Thr"/>
    <property type="match status" value="1"/>
</dbReference>
<dbReference type="InterPro" id="IPR050167">
    <property type="entry name" value="Ser_Thr_protein_kinase"/>
</dbReference>
<dbReference type="InterPro" id="IPR001245">
    <property type="entry name" value="Ser-Thr/Tyr_kinase_cat_dom"/>
</dbReference>
<dbReference type="EMBL" id="JBBPBM010000020">
    <property type="protein sequence ID" value="KAK8550629.1"/>
    <property type="molecule type" value="Genomic_DNA"/>
</dbReference>
<dbReference type="SUPFAM" id="SSF56112">
    <property type="entry name" value="Protein kinase-like (PK-like)"/>
    <property type="match status" value="1"/>
</dbReference>
<dbReference type="CDD" id="cd13999">
    <property type="entry name" value="STKc_MAP3K-like"/>
    <property type="match status" value="1"/>
</dbReference>
<keyword evidence="3" id="KW-1185">Reference proteome</keyword>
<dbReference type="PROSITE" id="PS50011">
    <property type="entry name" value="PROTEIN_KINASE_DOM"/>
    <property type="match status" value="1"/>
</dbReference>
<dbReference type="Proteomes" id="UP001472677">
    <property type="component" value="Unassembled WGS sequence"/>
</dbReference>
<dbReference type="Gene3D" id="1.10.510.10">
    <property type="entry name" value="Transferase(Phosphotransferase) domain 1"/>
    <property type="match status" value="1"/>
</dbReference>
<dbReference type="PROSITE" id="PS00108">
    <property type="entry name" value="PROTEIN_KINASE_ST"/>
    <property type="match status" value="1"/>
</dbReference>
<dbReference type="InterPro" id="IPR008271">
    <property type="entry name" value="Ser/Thr_kinase_AS"/>
</dbReference>
<evidence type="ECO:0000259" key="1">
    <source>
        <dbReference type="PROSITE" id="PS50011"/>
    </source>
</evidence>
<dbReference type="PRINTS" id="PR00109">
    <property type="entry name" value="TYRKINASE"/>
</dbReference>
<dbReference type="InterPro" id="IPR011009">
    <property type="entry name" value="Kinase-like_dom_sf"/>
</dbReference>